<feature type="repeat" description="WD" evidence="8">
    <location>
        <begin position="252"/>
        <end position="295"/>
    </location>
</feature>
<dbReference type="InterPro" id="IPR015943">
    <property type="entry name" value="WD40/YVTN_repeat-like_dom_sf"/>
</dbReference>
<dbReference type="GO" id="GO:0000462">
    <property type="term" value="P:maturation of SSU-rRNA from tricistronic rRNA transcript (SSU-rRNA, 5.8S rRNA, LSU-rRNA)"/>
    <property type="evidence" value="ECO:0007669"/>
    <property type="project" value="TreeGrafter"/>
</dbReference>
<dbReference type="STRING" id="106004.A0A1Y2F2H4"/>
<dbReference type="FunFam" id="2.130.10.10:FF:000378">
    <property type="entry name" value="U3 small nucleolar RNA-associated protein 7"/>
    <property type="match status" value="1"/>
</dbReference>
<dbReference type="Proteomes" id="UP000193467">
    <property type="component" value="Unassembled WGS sequence"/>
</dbReference>
<sequence>MYGARPELVQKNWVKSQSDKKLGHHLNALSSSAKASGMKSHEHDDLLLDHSNSGLMETENEMERTWKVKQDEIVESSAIATASKAFSLKLEEFGPYAVDYTRNGRHLAIAGRKGHIGTFDWHSGRLHAEIQLKETARAIRWLHDESFFAVAQKQYVYIYDKDGLEVHQLRNHVEVTQMEFLPYHFLLATVGNAGYLKYQDTSTGQLVAEMRTKLGSCQTMAQNPHNAFIHLGHQNGTVSLWSPSVSKPQVQLQAHRGPVSSIALDPSTLGTRMVTTGVDGTVKVWDTRKWAVLNEYQFKKTPKTAAWSQKGLLGLGWGNHVSVFKDLQRPGQNPRMPPPPYMTHTFPGTAVNDMRFCPFDDVLGVGHGSGFTSLIIPGAGEANFDSLEADPFEGKRRRREREVNSLLDKIPFDMITLDTEMVGKLDTNVMKAEERINPDKPGYKETPYAQKTRLDRLKADGEHQEDEEEDSEDDEDEDEERRKAKKQARVEKADAKKRARGRNSTLKKMLRKRRRNVVDPQTVALKEKLERQRAATKIAKQNALAQKSAASGTAGALDRFGFK</sequence>
<keyword evidence="6" id="KW-0539">Nucleus</keyword>
<dbReference type="InterPro" id="IPR019775">
    <property type="entry name" value="WD40_repeat_CS"/>
</dbReference>
<proteinExistence type="predicted"/>
<feature type="region of interest" description="Disordered" evidence="9">
    <location>
        <begin position="540"/>
        <end position="563"/>
    </location>
</feature>
<gene>
    <name evidence="11" type="ORF">BCR35DRAFT_314261</name>
</gene>
<dbReference type="PROSITE" id="PS00678">
    <property type="entry name" value="WD_REPEATS_1"/>
    <property type="match status" value="1"/>
</dbReference>
<dbReference type="AlphaFoldDB" id="A0A1Y2F2H4"/>
<dbReference type="SMART" id="SM01033">
    <property type="entry name" value="BING4CT"/>
    <property type="match status" value="1"/>
</dbReference>
<comment type="subcellular location">
    <subcellularLocation>
        <location evidence="2">Nucleus</location>
        <location evidence="2">Nucleolus</location>
    </subcellularLocation>
</comment>
<evidence type="ECO:0000256" key="3">
    <source>
        <dbReference type="ARBA" id="ARBA00022552"/>
    </source>
</evidence>
<dbReference type="FunCoup" id="A0A1Y2F2H4">
    <property type="interactions" value="794"/>
</dbReference>
<name>A0A1Y2F2H4_9BASI</name>
<dbReference type="PANTHER" id="PTHR14085">
    <property type="entry name" value="WD-REPEAT PROTEIN BING4"/>
    <property type="match status" value="1"/>
</dbReference>
<dbReference type="Pfam" id="PF00400">
    <property type="entry name" value="WD40"/>
    <property type="match status" value="1"/>
</dbReference>
<reference evidence="11 12" key="1">
    <citation type="submission" date="2016-07" db="EMBL/GenBank/DDBJ databases">
        <title>Pervasive Adenine N6-methylation of Active Genes in Fungi.</title>
        <authorList>
            <consortium name="DOE Joint Genome Institute"/>
            <person name="Mondo S.J."/>
            <person name="Dannebaum R.O."/>
            <person name="Kuo R.C."/>
            <person name="Labutti K."/>
            <person name="Haridas S."/>
            <person name="Kuo A."/>
            <person name="Salamov A."/>
            <person name="Ahrendt S.R."/>
            <person name="Lipzen A."/>
            <person name="Sullivan W."/>
            <person name="Andreopoulos W.B."/>
            <person name="Clum A."/>
            <person name="Lindquist E."/>
            <person name="Daum C."/>
            <person name="Ramamoorthy G.K."/>
            <person name="Gryganskyi A."/>
            <person name="Culley D."/>
            <person name="Magnuson J.K."/>
            <person name="James T.Y."/>
            <person name="O'Malley M.A."/>
            <person name="Stajich J.E."/>
            <person name="Spatafora J.W."/>
            <person name="Visel A."/>
            <person name="Grigoriev I.V."/>
        </authorList>
    </citation>
    <scope>NUCLEOTIDE SEQUENCE [LARGE SCALE GENOMIC DNA]</scope>
    <source>
        <strain evidence="11 12">62-1032</strain>
    </source>
</reference>
<evidence type="ECO:0000256" key="8">
    <source>
        <dbReference type="PROSITE-ProRule" id="PRU00221"/>
    </source>
</evidence>
<keyword evidence="12" id="KW-1185">Reference proteome</keyword>
<organism evidence="11 12">
    <name type="scientific">Leucosporidium creatinivorum</name>
    <dbReference type="NCBI Taxonomy" id="106004"/>
    <lineage>
        <taxon>Eukaryota</taxon>
        <taxon>Fungi</taxon>
        <taxon>Dikarya</taxon>
        <taxon>Basidiomycota</taxon>
        <taxon>Pucciniomycotina</taxon>
        <taxon>Microbotryomycetes</taxon>
        <taxon>Leucosporidiales</taxon>
        <taxon>Leucosporidium</taxon>
    </lineage>
</organism>
<dbReference type="PROSITE" id="PS50294">
    <property type="entry name" value="WD_REPEATS_REGION"/>
    <property type="match status" value="1"/>
</dbReference>
<dbReference type="OrthoDB" id="10251154at2759"/>
<evidence type="ECO:0000256" key="5">
    <source>
        <dbReference type="ARBA" id="ARBA00022737"/>
    </source>
</evidence>
<protein>
    <recommendedName>
        <fullName evidence="7">U three protein 7</fullName>
    </recommendedName>
</protein>
<dbReference type="InterPro" id="IPR040315">
    <property type="entry name" value="WDR46/Utp7"/>
</dbReference>
<comment type="caution">
    <text evidence="11">The sequence shown here is derived from an EMBL/GenBank/DDBJ whole genome shotgun (WGS) entry which is preliminary data.</text>
</comment>
<evidence type="ECO:0000256" key="9">
    <source>
        <dbReference type="SAM" id="MobiDB-lite"/>
    </source>
</evidence>
<comment type="function">
    <text evidence="1">Involved in nucleolar processing of pre-18S ribosomal RNA.</text>
</comment>
<feature type="domain" description="BING4 C-terminal" evidence="10">
    <location>
        <begin position="340"/>
        <end position="419"/>
    </location>
</feature>
<dbReference type="InterPro" id="IPR012952">
    <property type="entry name" value="BING4_C_dom"/>
</dbReference>
<dbReference type="EMBL" id="MCGR01000030">
    <property type="protein sequence ID" value="ORY78043.1"/>
    <property type="molecule type" value="Genomic_DNA"/>
</dbReference>
<evidence type="ECO:0000313" key="12">
    <source>
        <dbReference type="Proteomes" id="UP000193467"/>
    </source>
</evidence>
<dbReference type="Gene3D" id="2.130.10.10">
    <property type="entry name" value="YVTN repeat-like/Quinoprotein amine dehydrogenase"/>
    <property type="match status" value="1"/>
</dbReference>
<keyword evidence="5" id="KW-0677">Repeat</keyword>
<dbReference type="SUPFAM" id="SSF50978">
    <property type="entry name" value="WD40 repeat-like"/>
    <property type="match status" value="1"/>
</dbReference>
<dbReference type="GO" id="GO:0032040">
    <property type="term" value="C:small-subunit processome"/>
    <property type="evidence" value="ECO:0007669"/>
    <property type="project" value="TreeGrafter"/>
</dbReference>
<evidence type="ECO:0000256" key="4">
    <source>
        <dbReference type="ARBA" id="ARBA00022574"/>
    </source>
</evidence>
<evidence type="ECO:0000313" key="11">
    <source>
        <dbReference type="EMBL" id="ORY78043.1"/>
    </source>
</evidence>
<accession>A0A1Y2F2H4</accession>
<evidence type="ECO:0000256" key="7">
    <source>
        <dbReference type="ARBA" id="ARBA00076453"/>
    </source>
</evidence>
<dbReference type="PROSITE" id="PS50082">
    <property type="entry name" value="WD_REPEATS_2"/>
    <property type="match status" value="1"/>
</dbReference>
<dbReference type="InParanoid" id="A0A1Y2F2H4"/>
<dbReference type="PANTHER" id="PTHR14085:SF3">
    <property type="entry name" value="WD REPEAT-CONTAINING PROTEIN 46"/>
    <property type="match status" value="1"/>
</dbReference>
<keyword evidence="3" id="KW-0698">rRNA processing</keyword>
<dbReference type="GO" id="GO:0030686">
    <property type="term" value="C:90S preribosome"/>
    <property type="evidence" value="ECO:0007669"/>
    <property type="project" value="TreeGrafter"/>
</dbReference>
<evidence type="ECO:0000256" key="2">
    <source>
        <dbReference type="ARBA" id="ARBA00004604"/>
    </source>
</evidence>
<evidence type="ECO:0000259" key="10">
    <source>
        <dbReference type="SMART" id="SM01033"/>
    </source>
</evidence>
<feature type="compositionally biased region" description="Acidic residues" evidence="9">
    <location>
        <begin position="463"/>
        <end position="479"/>
    </location>
</feature>
<dbReference type="SMART" id="SM00320">
    <property type="entry name" value="WD40"/>
    <property type="match status" value="5"/>
</dbReference>
<feature type="region of interest" description="Disordered" evidence="9">
    <location>
        <begin position="455"/>
        <end position="524"/>
    </location>
</feature>
<dbReference type="Pfam" id="PF08149">
    <property type="entry name" value="BING4CT"/>
    <property type="match status" value="1"/>
</dbReference>
<keyword evidence="4 8" id="KW-0853">WD repeat</keyword>
<dbReference type="InterPro" id="IPR001680">
    <property type="entry name" value="WD40_rpt"/>
</dbReference>
<dbReference type="InterPro" id="IPR036322">
    <property type="entry name" value="WD40_repeat_dom_sf"/>
</dbReference>
<evidence type="ECO:0000256" key="6">
    <source>
        <dbReference type="ARBA" id="ARBA00023242"/>
    </source>
</evidence>
<evidence type="ECO:0000256" key="1">
    <source>
        <dbReference type="ARBA" id="ARBA00004099"/>
    </source>
</evidence>